<reference evidence="1" key="1">
    <citation type="submission" date="2021-08" db="EMBL/GenBank/DDBJ databases">
        <title>WGS assembly of Ceratopteris richardii.</title>
        <authorList>
            <person name="Marchant D.B."/>
            <person name="Chen G."/>
            <person name="Jenkins J."/>
            <person name="Shu S."/>
            <person name="Leebens-Mack J."/>
            <person name="Grimwood J."/>
            <person name="Schmutz J."/>
            <person name="Soltis P."/>
            <person name="Soltis D."/>
            <person name="Chen Z.-H."/>
        </authorList>
    </citation>
    <scope>NUCLEOTIDE SEQUENCE</scope>
    <source>
        <strain evidence="1">Whitten #5841</strain>
        <tissue evidence="1">Leaf</tissue>
    </source>
</reference>
<name>A0A8T2T5M2_CERRI</name>
<dbReference type="AlphaFoldDB" id="A0A8T2T5M2"/>
<protein>
    <submittedName>
        <fullName evidence="1">Uncharacterized protein</fullName>
    </submittedName>
</protein>
<sequence length="100" mass="11166">MQFFECLLRNHSVFPVFSFRGDNQAHLLQAISNYYPLISPGYHAVSSVLFPACKCSAPNTAMQVTRLVMSLSYQASELNQRTGAVANCHPTTSEQDFKSF</sequence>
<dbReference type="Proteomes" id="UP000825935">
    <property type="component" value="Chromosome 15"/>
</dbReference>
<dbReference type="EMBL" id="CM035420">
    <property type="protein sequence ID" value="KAH7404487.1"/>
    <property type="molecule type" value="Genomic_DNA"/>
</dbReference>
<keyword evidence="2" id="KW-1185">Reference proteome</keyword>
<comment type="caution">
    <text evidence="1">The sequence shown here is derived from an EMBL/GenBank/DDBJ whole genome shotgun (WGS) entry which is preliminary data.</text>
</comment>
<gene>
    <name evidence="1" type="ORF">KP509_15G028300</name>
</gene>
<evidence type="ECO:0000313" key="2">
    <source>
        <dbReference type="Proteomes" id="UP000825935"/>
    </source>
</evidence>
<proteinExistence type="predicted"/>
<accession>A0A8T2T5M2</accession>
<evidence type="ECO:0000313" key="1">
    <source>
        <dbReference type="EMBL" id="KAH7404487.1"/>
    </source>
</evidence>
<organism evidence="1 2">
    <name type="scientific">Ceratopteris richardii</name>
    <name type="common">Triangle waterfern</name>
    <dbReference type="NCBI Taxonomy" id="49495"/>
    <lineage>
        <taxon>Eukaryota</taxon>
        <taxon>Viridiplantae</taxon>
        <taxon>Streptophyta</taxon>
        <taxon>Embryophyta</taxon>
        <taxon>Tracheophyta</taxon>
        <taxon>Polypodiopsida</taxon>
        <taxon>Polypodiidae</taxon>
        <taxon>Polypodiales</taxon>
        <taxon>Pteridineae</taxon>
        <taxon>Pteridaceae</taxon>
        <taxon>Parkerioideae</taxon>
        <taxon>Ceratopteris</taxon>
    </lineage>
</organism>